<protein>
    <submittedName>
        <fullName evidence="2">Uncharacterized protein</fullName>
    </submittedName>
</protein>
<evidence type="ECO:0000256" key="1">
    <source>
        <dbReference type="SAM" id="MobiDB-lite"/>
    </source>
</evidence>
<feature type="region of interest" description="Disordered" evidence="1">
    <location>
        <begin position="1"/>
        <end position="108"/>
    </location>
</feature>
<evidence type="ECO:0000313" key="2">
    <source>
        <dbReference type="EMBL" id="CAH7686698.1"/>
    </source>
</evidence>
<feature type="region of interest" description="Disordered" evidence="1">
    <location>
        <begin position="120"/>
        <end position="143"/>
    </location>
</feature>
<evidence type="ECO:0000313" key="3">
    <source>
        <dbReference type="Proteomes" id="UP001153365"/>
    </source>
</evidence>
<dbReference type="Proteomes" id="UP001153365">
    <property type="component" value="Unassembled WGS sequence"/>
</dbReference>
<reference evidence="2" key="1">
    <citation type="submission" date="2022-06" db="EMBL/GenBank/DDBJ databases">
        <authorList>
            <consortium name="SYNGENTA / RWTH Aachen University"/>
        </authorList>
    </citation>
    <scope>NUCLEOTIDE SEQUENCE</scope>
</reference>
<gene>
    <name evidence="2" type="ORF">PPACK8108_LOCUS21384</name>
</gene>
<dbReference type="AlphaFoldDB" id="A0AAV0BJT4"/>
<proteinExistence type="predicted"/>
<comment type="caution">
    <text evidence="2">The sequence shown here is derived from an EMBL/GenBank/DDBJ whole genome shotgun (WGS) entry which is preliminary data.</text>
</comment>
<dbReference type="EMBL" id="CALTRL010005809">
    <property type="protein sequence ID" value="CAH7686698.1"/>
    <property type="molecule type" value="Genomic_DNA"/>
</dbReference>
<organism evidence="2 3">
    <name type="scientific">Phakopsora pachyrhizi</name>
    <name type="common">Asian soybean rust disease fungus</name>
    <dbReference type="NCBI Taxonomy" id="170000"/>
    <lineage>
        <taxon>Eukaryota</taxon>
        <taxon>Fungi</taxon>
        <taxon>Dikarya</taxon>
        <taxon>Basidiomycota</taxon>
        <taxon>Pucciniomycotina</taxon>
        <taxon>Pucciniomycetes</taxon>
        <taxon>Pucciniales</taxon>
        <taxon>Phakopsoraceae</taxon>
        <taxon>Phakopsora</taxon>
    </lineage>
</organism>
<accession>A0AAV0BJT4</accession>
<sequence length="276" mass="30035">MPKLPSVSLPFVKKSQTRSQTRAQRFPITRRMNMNSKKSGTRPTNQASTSALIYQPQPPTGLMASLLFSAKPPSPSQLKSASNHSSTNPTPSIRPSYPENSGSITSPSLIRESENFSRRELFDPPHPIFHSSHKSDKHQPLPSEIPDTNHSQFNPPNAQSQMENSAQAFLGVHPSSADSIHLKLGETMLCDLQKSSPPLISLSPIGQPLLDSNIKHTSSGSRLARLEKHHALASMAEKDRKFYAQSNESSSLSGKESDEGIAALGGISSMIELSSY</sequence>
<feature type="compositionally biased region" description="Polar residues" evidence="1">
    <location>
        <begin position="76"/>
        <end position="108"/>
    </location>
</feature>
<keyword evidence="3" id="KW-1185">Reference proteome</keyword>
<name>A0AAV0BJT4_PHAPC</name>
<feature type="compositionally biased region" description="Polar residues" evidence="1">
    <location>
        <begin position="32"/>
        <end position="52"/>
    </location>
</feature>